<name>A0A7S2X329_PROMC</name>
<evidence type="ECO:0000256" key="1">
    <source>
        <dbReference type="SAM" id="MobiDB-lite"/>
    </source>
</evidence>
<evidence type="ECO:0000313" key="3">
    <source>
        <dbReference type="EMBL" id="CAD9723760.1"/>
    </source>
</evidence>
<evidence type="ECO:0000256" key="2">
    <source>
        <dbReference type="SAM" id="SignalP"/>
    </source>
</evidence>
<protein>
    <submittedName>
        <fullName evidence="3">Uncharacterized protein</fullName>
    </submittedName>
</protein>
<sequence length="188" mass="20903">MVSSFFAFSSLRSVVAVEQALQVLKDFYAKAGEATALVQQEPPEIFDKPYQGMGGESGGVIGMLEVIQSDFARLETETKAAESQAQAVYDKFTEDSSVDKAAKQKDVEYKSNKKDSETEDLGEAKADLESTQKELDSALRYYEKLKPSCVDAGVSYEERVARRKEEIESLQEALRILNGEDLAFMQDQ</sequence>
<feature type="signal peptide" evidence="2">
    <location>
        <begin position="1"/>
        <end position="16"/>
    </location>
</feature>
<dbReference type="EMBL" id="HBHN01002322">
    <property type="protein sequence ID" value="CAD9723760.1"/>
    <property type="molecule type" value="Transcribed_RNA"/>
</dbReference>
<dbReference type="AlphaFoldDB" id="A0A7S2X329"/>
<keyword evidence="2" id="KW-0732">Signal</keyword>
<gene>
    <name evidence="3" type="ORF">PMIC02512_LOCUS776</name>
</gene>
<proteinExistence type="predicted"/>
<reference evidence="3" key="1">
    <citation type="submission" date="2021-01" db="EMBL/GenBank/DDBJ databases">
        <authorList>
            <person name="Corre E."/>
            <person name="Pelletier E."/>
            <person name="Niang G."/>
            <person name="Scheremetjew M."/>
            <person name="Finn R."/>
            <person name="Kale V."/>
            <person name="Holt S."/>
            <person name="Cochrane G."/>
            <person name="Meng A."/>
            <person name="Brown T."/>
            <person name="Cohen L."/>
        </authorList>
    </citation>
    <scope>NUCLEOTIDE SEQUENCE</scope>
    <source>
        <strain evidence="3">CCCM 845</strain>
    </source>
</reference>
<feature type="region of interest" description="Disordered" evidence="1">
    <location>
        <begin position="92"/>
        <end position="129"/>
    </location>
</feature>
<organism evidence="3">
    <name type="scientific">Prorocentrum micans</name>
    <name type="common">Red tide dinoflagellate</name>
    <dbReference type="NCBI Taxonomy" id="2945"/>
    <lineage>
        <taxon>Eukaryota</taxon>
        <taxon>Sar</taxon>
        <taxon>Alveolata</taxon>
        <taxon>Dinophyceae</taxon>
        <taxon>Prorocentrales</taxon>
        <taxon>Prorocentraceae</taxon>
        <taxon>Prorocentrum</taxon>
    </lineage>
</organism>
<feature type="chain" id="PRO_5030504243" evidence="2">
    <location>
        <begin position="17"/>
        <end position="188"/>
    </location>
</feature>
<accession>A0A7S2X329</accession>